<keyword evidence="4" id="KW-0804">Transcription</keyword>
<dbReference type="PROSITE" id="PS50888">
    <property type="entry name" value="BHLH"/>
    <property type="match status" value="1"/>
</dbReference>
<evidence type="ECO:0000313" key="8">
    <source>
        <dbReference type="EMBL" id="MED6169894.1"/>
    </source>
</evidence>
<comment type="subcellular location">
    <subcellularLocation>
        <location evidence="1">Nucleus</location>
    </subcellularLocation>
</comment>
<evidence type="ECO:0000256" key="2">
    <source>
        <dbReference type="ARBA" id="ARBA00023015"/>
    </source>
</evidence>
<evidence type="ECO:0000256" key="3">
    <source>
        <dbReference type="ARBA" id="ARBA00023125"/>
    </source>
</evidence>
<dbReference type="Proteomes" id="UP001341840">
    <property type="component" value="Unassembled WGS sequence"/>
</dbReference>
<organism evidence="8 9">
    <name type="scientific">Stylosanthes scabra</name>
    <dbReference type="NCBI Taxonomy" id="79078"/>
    <lineage>
        <taxon>Eukaryota</taxon>
        <taxon>Viridiplantae</taxon>
        <taxon>Streptophyta</taxon>
        <taxon>Embryophyta</taxon>
        <taxon>Tracheophyta</taxon>
        <taxon>Spermatophyta</taxon>
        <taxon>Magnoliopsida</taxon>
        <taxon>eudicotyledons</taxon>
        <taxon>Gunneridae</taxon>
        <taxon>Pentapetalae</taxon>
        <taxon>rosids</taxon>
        <taxon>fabids</taxon>
        <taxon>Fabales</taxon>
        <taxon>Fabaceae</taxon>
        <taxon>Papilionoideae</taxon>
        <taxon>50 kb inversion clade</taxon>
        <taxon>dalbergioids sensu lato</taxon>
        <taxon>Dalbergieae</taxon>
        <taxon>Pterocarpus clade</taxon>
        <taxon>Stylosanthes</taxon>
    </lineage>
</organism>
<dbReference type="InterPro" id="IPR045843">
    <property type="entry name" value="IND-like"/>
</dbReference>
<dbReference type="PANTHER" id="PTHR16223:SF279">
    <property type="entry name" value="TRANSCRIPTION FACTOR BHLH122"/>
    <property type="match status" value="1"/>
</dbReference>
<accession>A0ABU6V927</accession>
<protein>
    <recommendedName>
        <fullName evidence="7">BHLH domain-containing protein</fullName>
    </recommendedName>
</protein>
<evidence type="ECO:0000256" key="5">
    <source>
        <dbReference type="ARBA" id="ARBA00023242"/>
    </source>
</evidence>
<gene>
    <name evidence="8" type="ORF">PIB30_025461</name>
</gene>
<feature type="region of interest" description="Disordered" evidence="6">
    <location>
        <begin position="179"/>
        <end position="200"/>
    </location>
</feature>
<keyword evidence="5" id="KW-0539">Nucleus</keyword>
<feature type="region of interest" description="Disordered" evidence="6">
    <location>
        <begin position="249"/>
        <end position="284"/>
    </location>
</feature>
<keyword evidence="3" id="KW-0238">DNA-binding</keyword>
<dbReference type="SUPFAM" id="SSF47459">
    <property type="entry name" value="HLH, helix-loop-helix DNA-binding domain"/>
    <property type="match status" value="1"/>
</dbReference>
<dbReference type="InterPro" id="IPR036638">
    <property type="entry name" value="HLH_DNA-bd_sf"/>
</dbReference>
<dbReference type="SMART" id="SM00353">
    <property type="entry name" value="HLH"/>
    <property type="match status" value="1"/>
</dbReference>
<dbReference type="InterPro" id="IPR011598">
    <property type="entry name" value="bHLH_dom"/>
</dbReference>
<evidence type="ECO:0000313" key="9">
    <source>
        <dbReference type="Proteomes" id="UP001341840"/>
    </source>
</evidence>
<proteinExistence type="predicted"/>
<keyword evidence="2" id="KW-0805">Transcription regulation</keyword>
<comment type="caution">
    <text evidence="8">The sequence shown here is derived from an EMBL/GenBank/DDBJ whole genome shotgun (WGS) entry which is preliminary data.</text>
</comment>
<dbReference type="Gene3D" id="4.10.280.10">
    <property type="entry name" value="Helix-loop-helix DNA-binding domain"/>
    <property type="match status" value="1"/>
</dbReference>
<dbReference type="EMBL" id="JASCZI010151128">
    <property type="protein sequence ID" value="MED6169894.1"/>
    <property type="molecule type" value="Genomic_DNA"/>
</dbReference>
<name>A0ABU6V927_9FABA</name>
<evidence type="ECO:0000259" key="7">
    <source>
        <dbReference type="PROSITE" id="PS50888"/>
    </source>
</evidence>
<keyword evidence="9" id="KW-1185">Reference proteome</keyword>
<evidence type="ECO:0000256" key="1">
    <source>
        <dbReference type="ARBA" id="ARBA00004123"/>
    </source>
</evidence>
<evidence type="ECO:0000256" key="4">
    <source>
        <dbReference type="ARBA" id="ARBA00023163"/>
    </source>
</evidence>
<dbReference type="Pfam" id="PF00010">
    <property type="entry name" value="HLH"/>
    <property type="match status" value="1"/>
</dbReference>
<sequence>MESDLEAASSNGLTRYRSAPSSYFTDIIDREFYEHIFNRPSSPETERVFSKFMNTLRDDDSSSLHLKEEDGITPSQPLLFQHHHNQQNNINNFNYQSTAKPPLPNQNQNLASSAGVEGVFSDNNNNNNRLPQMKNHSNLVRHSSSPAGLFSQIHIENGYVVDMRGMGTKSVEEVKFSTTSRTRRFKNPQNYSSSSSTGRMSSIAEIGNRDNREDNPDAEAFGETTHGDDFISEFAPWDDAVPVNDMVGGPKRFRDDDDVKPFSSALNNAADTQKESRGQQGAPLAHQMSLPNTSAEMAAIEKFLQFSDSVPCKIRAKRGCATHPRSIAERVRRTKISERMRKLQDLVPNMDKQTNTADMLDLAVDYIKDLQKQVETLSDCQAKCTCSSKPQQ</sequence>
<reference evidence="8 9" key="1">
    <citation type="journal article" date="2023" name="Plants (Basel)">
        <title>Bridging the Gap: Combining Genomics and Transcriptomics Approaches to Understand Stylosanthes scabra, an Orphan Legume from the Brazilian Caatinga.</title>
        <authorList>
            <person name="Ferreira-Neto J.R.C."/>
            <person name="da Silva M.D."/>
            <person name="Binneck E."/>
            <person name="de Melo N.F."/>
            <person name="da Silva R.H."/>
            <person name="de Melo A.L.T.M."/>
            <person name="Pandolfi V."/>
            <person name="Bustamante F.O."/>
            <person name="Brasileiro-Vidal A.C."/>
            <person name="Benko-Iseppon A.M."/>
        </authorList>
    </citation>
    <scope>NUCLEOTIDE SEQUENCE [LARGE SCALE GENOMIC DNA]</scope>
    <source>
        <tissue evidence="8">Leaves</tissue>
    </source>
</reference>
<dbReference type="PANTHER" id="PTHR16223">
    <property type="entry name" value="TRANSCRIPTION FACTOR BHLH83-RELATED"/>
    <property type="match status" value="1"/>
</dbReference>
<feature type="domain" description="BHLH" evidence="7">
    <location>
        <begin position="320"/>
        <end position="370"/>
    </location>
</feature>
<feature type="region of interest" description="Disordered" evidence="6">
    <location>
        <begin position="205"/>
        <end position="224"/>
    </location>
</feature>
<evidence type="ECO:0000256" key="6">
    <source>
        <dbReference type="SAM" id="MobiDB-lite"/>
    </source>
</evidence>